<dbReference type="Pfam" id="PF00392">
    <property type="entry name" value="GntR"/>
    <property type="match status" value="1"/>
</dbReference>
<dbReference type="InterPro" id="IPR000524">
    <property type="entry name" value="Tscrpt_reg_HTH_GntR"/>
</dbReference>
<dbReference type="PANTHER" id="PTHR43537:SF24">
    <property type="entry name" value="GLUCONATE OPERON TRANSCRIPTIONAL REPRESSOR"/>
    <property type="match status" value="1"/>
</dbReference>
<evidence type="ECO:0000256" key="1">
    <source>
        <dbReference type="ARBA" id="ARBA00023015"/>
    </source>
</evidence>
<reference evidence="5 6" key="1">
    <citation type="submission" date="2016-11" db="EMBL/GenBank/DDBJ databases">
        <authorList>
            <person name="Manzoor S."/>
        </authorList>
    </citation>
    <scope>NUCLEOTIDE SEQUENCE [LARGE SCALE GENOMIC DNA]</scope>
    <source>
        <strain evidence="5">Clostridium ultunense strain Esp</strain>
    </source>
</reference>
<keyword evidence="1" id="KW-0805">Transcription regulation</keyword>
<dbReference type="InterPro" id="IPR011711">
    <property type="entry name" value="GntR_C"/>
</dbReference>
<dbReference type="PANTHER" id="PTHR43537">
    <property type="entry name" value="TRANSCRIPTIONAL REGULATOR, GNTR FAMILY"/>
    <property type="match status" value="1"/>
</dbReference>
<organism evidence="5 6">
    <name type="scientific">[Clostridium] ultunense Esp</name>
    <dbReference type="NCBI Taxonomy" id="1288971"/>
    <lineage>
        <taxon>Bacteria</taxon>
        <taxon>Bacillati</taxon>
        <taxon>Bacillota</taxon>
        <taxon>Tissierellia</taxon>
        <taxon>Tissierellales</taxon>
        <taxon>Tepidimicrobiaceae</taxon>
        <taxon>Schnuerera</taxon>
    </lineage>
</organism>
<dbReference type="GO" id="GO:0003700">
    <property type="term" value="F:DNA-binding transcription factor activity"/>
    <property type="evidence" value="ECO:0007669"/>
    <property type="project" value="InterPro"/>
</dbReference>
<keyword evidence="6" id="KW-1185">Reference proteome</keyword>
<name>M1ZL76_9FIRM</name>
<dbReference type="OrthoDB" id="9781630at2"/>
<dbReference type="GO" id="GO:0003677">
    <property type="term" value="F:DNA binding"/>
    <property type="evidence" value="ECO:0007669"/>
    <property type="project" value="UniProtKB-KW"/>
</dbReference>
<dbReference type="AlphaFoldDB" id="M1ZL76"/>
<dbReference type="InterPro" id="IPR036388">
    <property type="entry name" value="WH-like_DNA-bd_sf"/>
</dbReference>
<dbReference type="EMBL" id="LT669839">
    <property type="protein sequence ID" value="SHD77748.1"/>
    <property type="molecule type" value="Genomic_DNA"/>
</dbReference>
<dbReference type="InterPro" id="IPR008920">
    <property type="entry name" value="TF_FadR/GntR_C"/>
</dbReference>
<gene>
    <name evidence="5" type="ORF">CUESP1_2401</name>
</gene>
<feature type="domain" description="HTH gntR-type" evidence="4">
    <location>
        <begin position="4"/>
        <end position="71"/>
    </location>
</feature>
<dbReference type="SUPFAM" id="SSF46785">
    <property type="entry name" value="Winged helix' DNA-binding domain"/>
    <property type="match status" value="1"/>
</dbReference>
<accession>M1ZL76</accession>
<evidence type="ECO:0000256" key="2">
    <source>
        <dbReference type="ARBA" id="ARBA00023125"/>
    </source>
</evidence>
<dbReference type="InterPro" id="IPR036390">
    <property type="entry name" value="WH_DNA-bd_sf"/>
</dbReference>
<keyword evidence="2" id="KW-0238">DNA-binding</keyword>
<dbReference type="SUPFAM" id="SSF48008">
    <property type="entry name" value="GntR ligand-binding domain-like"/>
    <property type="match status" value="1"/>
</dbReference>
<protein>
    <submittedName>
        <fullName evidence="5">Transcriptional regulator, GntR family</fullName>
    </submittedName>
</protein>
<evidence type="ECO:0000313" key="6">
    <source>
        <dbReference type="Proteomes" id="UP000245423"/>
    </source>
</evidence>
<sequence length="212" mass="24991">MSKKIKTEEIYAILKRRIIELDYEPGEVLNEVDIADEFNISRTPIRKIFQQLNTDKLLNIIPRFGAQVAPIDFMYMKSVFEVTRILDPFASRLAVDRITNEQLKELETIIERLETYDITADYQKAIIDDQRFHDIIFLSSGNPCLQEILLGLHSHTERLWHYSQRYFDSMDLFTDSLGNILKAIKDKDMDKAEKYTREHIDAFVDKIKQELL</sequence>
<dbReference type="PROSITE" id="PS50949">
    <property type="entry name" value="HTH_GNTR"/>
    <property type="match status" value="1"/>
</dbReference>
<dbReference type="HOGENOM" id="CLU_017584_5_5_9"/>
<evidence type="ECO:0000256" key="3">
    <source>
        <dbReference type="ARBA" id="ARBA00023163"/>
    </source>
</evidence>
<evidence type="ECO:0000313" key="5">
    <source>
        <dbReference type="EMBL" id="SHD77748.1"/>
    </source>
</evidence>
<keyword evidence="3" id="KW-0804">Transcription</keyword>
<proteinExistence type="predicted"/>
<dbReference type="Gene3D" id="1.10.10.10">
    <property type="entry name" value="Winged helix-like DNA-binding domain superfamily/Winged helix DNA-binding domain"/>
    <property type="match status" value="1"/>
</dbReference>
<dbReference type="Pfam" id="PF07729">
    <property type="entry name" value="FCD"/>
    <property type="match status" value="1"/>
</dbReference>
<dbReference type="SMART" id="SM00345">
    <property type="entry name" value="HTH_GNTR"/>
    <property type="match status" value="1"/>
</dbReference>
<dbReference type="SMART" id="SM00895">
    <property type="entry name" value="FCD"/>
    <property type="match status" value="1"/>
</dbReference>
<dbReference type="Gene3D" id="1.20.120.530">
    <property type="entry name" value="GntR ligand-binding domain-like"/>
    <property type="match status" value="1"/>
</dbReference>
<evidence type="ECO:0000259" key="4">
    <source>
        <dbReference type="PROSITE" id="PS50949"/>
    </source>
</evidence>
<dbReference type="Proteomes" id="UP000245423">
    <property type="component" value="Chromosome 1"/>
</dbReference>